<evidence type="ECO:0000313" key="2">
    <source>
        <dbReference type="Proteomes" id="UP000004473"/>
    </source>
</evidence>
<proteinExistence type="predicted"/>
<name>I2NWJ3_NEISI</name>
<evidence type="ECO:0000313" key="1">
    <source>
        <dbReference type="EMBL" id="EIG30204.1"/>
    </source>
</evidence>
<protein>
    <submittedName>
        <fullName evidence="1">Uncharacterized protein</fullName>
    </submittedName>
</protein>
<comment type="caution">
    <text evidence="1">The sequence shown here is derived from an EMBL/GenBank/DDBJ whole genome shotgun (WGS) entry which is preliminary data.</text>
</comment>
<dbReference type="EMBL" id="AJMT01000014">
    <property type="protein sequence ID" value="EIG30204.1"/>
    <property type="molecule type" value="Genomic_DNA"/>
</dbReference>
<accession>I2NWJ3</accession>
<dbReference type="PATRIC" id="fig|1095748.3.peg.277"/>
<reference evidence="1 2" key="1">
    <citation type="submission" date="2012-04" db="EMBL/GenBank/DDBJ databases">
        <authorList>
            <person name="Harkins D.M."/>
            <person name="Madupu R."/>
            <person name="Durkin A.S."/>
            <person name="Torralba M."/>
            <person name="Methe B."/>
            <person name="Sutton G.G."/>
            <person name="Nelson K.E."/>
        </authorList>
    </citation>
    <scope>NUCLEOTIDE SEQUENCE [LARGE SCALE GENOMIC DNA]</scope>
    <source>
        <strain evidence="1 2">VK64</strain>
    </source>
</reference>
<dbReference type="Proteomes" id="UP000004473">
    <property type="component" value="Unassembled WGS sequence"/>
</dbReference>
<gene>
    <name evidence="1" type="ORF">HMPREF1051_0992</name>
</gene>
<dbReference type="AlphaFoldDB" id="I2NWJ3"/>
<sequence>MGSFQTTSVCRRRLKRLYRCCLKPKSFFRRPITIILQGRLKPVNP</sequence>
<organism evidence="1 2">
    <name type="scientific">Neisseria sicca VK64</name>
    <dbReference type="NCBI Taxonomy" id="1095748"/>
    <lineage>
        <taxon>Bacteria</taxon>
        <taxon>Pseudomonadati</taxon>
        <taxon>Pseudomonadota</taxon>
        <taxon>Betaproteobacteria</taxon>
        <taxon>Neisseriales</taxon>
        <taxon>Neisseriaceae</taxon>
        <taxon>Neisseria</taxon>
    </lineage>
</organism>